<proteinExistence type="predicted"/>
<sequence>MAAAASSRSLPAATCIFALLFAGCLLAAALPAADARRLLDAAAASPGMAPAPSPGADGHAGGRLLLEGGRRALLDGGLRLAGRLLLGLGL</sequence>
<gene>
    <name evidence="2" type="ORF">PVAP13_9NG210400</name>
</gene>
<feature type="signal peptide" evidence="1">
    <location>
        <begin position="1"/>
        <end position="35"/>
    </location>
</feature>
<evidence type="ECO:0000313" key="2">
    <source>
        <dbReference type="EMBL" id="KAG2536646.1"/>
    </source>
</evidence>
<organism evidence="2 3">
    <name type="scientific">Panicum virgatum</name>
    <name type="common">Blackwell switchgrass</name>
    <dbReference type="NCBI Taxonomy" id="38727"/>
    <lineage>
        <taxon>Eukaryota</taxon>
        <taxon>Viridiplantae</taxon>
        <taxon>Streptophyta</taxon>
        <taxon>Embryophyta</taxon>
        <taxon>Tracheophyta</taxon>
        <taxon>Spermatophyta</taxon>
        <taxon>Magnoliopsida</taxon>
        <taxon>Liliopsida</taxon>
        <taxon>Poales</taxon>
        <taxon>Poaceae</taxon>
        <taxon>PACMAD clade</taxon>
        <taxon>Panicoideae</taxon>
        <taxon>Panicodae</taxon>
        <taxon>Paniceae</taxon>
        <taxon>Panicinae</taxon>
        <taxon>Panicum</taxon>
        <taxon>Panicum sect. Hiantes</taxon>
    </lineage>
</organism>
<protein>
    <submittedName>
        <fullName evidence="2">Uncharacterized protein</fullName>
    </submittedName>
</protein>
<dbReference type="AlphaFoldDB" id="A0A8T0MPF1"/>
<keyword evidence="3" id="KW-1185">Reference proteome</keyword>
<comment type="caution">
    <text evidence="2">The sequence shown here is derived from an EMBL/GenBank/DDBJ whole genome shotgun (WGS) entry which is preliminary data.</text>
</comment>
<name>A0A8T0MPF1_PANVG</name>
<dbReference type="Proteomes" id="UP000823388">
    <property type="component" value="Chromosome 9N"/>
</dbReference>
<dbReference type="EMBL" id="CM029054">
    <property type="protein sequence ID" value="KAG2536646.1"/>
    <property type="molecule type" value="Genomic_DNA"/>
</dbReference>
<accession>A0A8T0MPF1</accession>
<evidence type="ECO:0000313" key="3">
    <source>
        <dbReference type="Proteomes" id="UP000823388"/>
    </source>
</evidence>
<reference evidence="2" key="1">
    <citation type="submission" date="2020-05" db="EMBL/GenBank/DDBJ databases">
        <title>WGS assembly of Panicum virgatum.</title>
        <authorList>
            <person name="Lovell J.T."/>
            <person name="Jenkins J."/>
            <person name="Shu S."/>
            <person name="Juenger T.E."/>
            <person name="Schmutz J."/>
        </authorList>
    </citation>
    <scope>NUCLEOTIDE SEQUENCE</scope>
    <source>
        <strain evidence="2">AP13</strain>
    </source>
</reference>
<keyword evidence="1" id="KW-0732">Signal</keyword>
<feature type="chain" id="PRO_5035891796" evidence="1">
    <location>
        <begin position="36"/>
        <end position="90"/>
    </location>
</feature>
<evidence type="ECO:0000256" key="1">
    <source>
        <dbReference type="SAM" id="SignalP"/>
    </source>
</evidence>